<organism evidence="4">
    <name type="scientific">Schistocephalus solidus</name>
    <name type="common">Tapeworm</name>
    <dbReference type="NCBI Taxonomy" id="70667"/>
    <lineage>
        <taxon>Eukaryota</taxon>
        <taxon>Metazoa</taxon>
        <taxon>Spiralia</taxon>
        <taxon>Lophotrochozoa</taxon>
        <taxon>Platyhelminthes</taxon>
        <taxon>Cestoda</taxon>
        <taxon>Eucestoda</taxon>
        <taxon>Diphyllobothriidea</taxon>
        <taxon>Diphyllobothriidae</taxon>
        <taxon>Schistocephalus</taxon>
    </lineage>
</organism>
<dbReference type="AlphaFoldDB" id="A0A183TP10"/>
<evidence type="ECO:0000313" key="3">
    <source>
        <dbReference type="Proteomes" id="UP000275846"/>
    </source>
</evidence>
<reference evidence="2 3" key="2">
    <citation type="submission" date="2018-11" db="EMBL/GenBank/DDBJ databases">
        <authorList>
            <consortium name="Pathogen Informatics"/>
        </authorList>
    </citation>
    <scope>NUCLEOTIDE SEQUENCE [LARGE SCALE GENOMIC DNA]</scope>
    <source>
        <strain evidence="2 3">NST_G2</strain>
    </source>
</reference>
<protein>
    <submittedName>
        <fullName evidence="4">Peptidase_M24 domain-containing protein</fullName>
    </submittedName>
</protein>
<evidence type="ECO:0000259" key="1">
    <source>
        <dbReference type="Pfam" id="PF00557"/>
    </source>
</evidence>
<dbReference type="InterPro" id="IPR000994">
    <property type="entry name" value="Pept_M24"/>
</dbReference>
<dbReference type="PANTHER" id="PTHR43330:SF8">
    <property type="entry name" value="METHIONINE AMINOPEPTIDASE 1D, MITOCHONDRIAL"/>
    <property type="match status" value="1"/>
</dbReference>
<dbReference type="EMBL" id="UYSU01043905">
    <property type="protein sequence ID" value="VDM04594.1"/>
    <property type="molecule type" value="Genomic_DNA"/>
</dbReference>
<reference evidence="4" key="1">
    <citation type="submission" date="2016-06" db="UniProtKB">
        <authorList>
            <consortium name="WormBaseParasite"/>
        </authorList>
    </citation>
    <scope>IDENTIFICATION</scope>
</reference>
<dbReference type="SUPFAM" id="SSF55920">
    <property type="entry name" value="Creatinase/aminopeptidase"/>
    <property type="match status" value="1"/>
</dbReference>
<evidence type="ECO:0000313" key="4">
    <source>
        <dbReference type="WBParaSite" id="SSLN_0001889101-mRNA-1"/>
    </source>
</evidence>
<accession>A0A183TP10</accession>
<dbReference type="Pfam" id="PF00557">
    <property type="entry name" value="Peptidase_M24"/>
    <property type="match status" value="1"/>
</dbReference>
<evidence type="ECO:0000313" key="2">
    <source>
        <dbReference type="EMBL" id="VDM04594.1"/>
    </source>
</evidence>
<dbReference type="PRINTS" id="PR00599">
    <property type="entry name" value="MAPEPTIDASE"/>
</dbReference>
<dbReference type="STRING" id="70667.A0A183TP10"/>
<feature type="domain" description="Peptidase M24" evidence="1">
    <location>
        <begin position="79"/>
        <end position="328"/>
    </location>
</feature>
<name>A0A183TP10_SCHSO</name>
<dbReference type="PANTHER" id="PTHR43330">
    <property type="entry name" value="METHIONINE AMINOPEPTIDASE"/>
    <property type="match status" value="1"/>
</dbReference>
<dbReference type="InterPro" id="IPR036005">
    <property type="entry name" value="Creatinase/aminopeptidase-like"/>
</dbReference>
<gene>
    <name evidence="2" type="ORF">SSLN_LOCUS18208</name>
</gene>
<dbReference type="InterPro" id="IPR001714">
    <property type="entry name" value="Pept_M24_MAP"/>
</dbReference>
<proteinExistence type="predicted"/>
<dbReference type="WBParaSite" id="SSLN_0001889101-mRNA-1">
    <property type="protein sequence ID" value="SSLN_0001889101-mRNA-1"/>
    <property type="gene ID" value="SSLN_0001889101"/>
</dbReference>
<keyword evidence="3" id="KW-1185">Reference proteome</keyword>
<dbReference type="Gene3D" id="3.90.230.10">
    <property type="entry name" value="Creatinase/methionine aminopeptidase superfamily"/>
    <property type="match status" value="1"/>
</dbReference>
<sequence length="336" mass="36883">MKLAFTLKNSTQLKKVVMITSRLFYRSTRKSLYIFHKRSRFSEELFKSNRIKLPSYILKGCEDIPLVPEIHGAREICQLRSIGKRVRMLLDSVALFIKPGTSTAEIDRFVLEYCLKHSLYPSPLGYKGFPSTVCTSVNEVAIHGLPSKNAFLRADDLISVDVSLYDGQVHGDSCVTFLVSGESGLPSAHRDRNDLLLCAQKCCQAGVSVCGPGVPYRFIAEAVSQAALSCGGFRVVAGLNGHGIGTYFHGPPDICHSVHEERPEDDGVMCLGHVFTIEPCVAAPSESSDEEAVEKYVALPVTQSDGWSVSSSDHALTAQFEEMVLITDDGYELLSR</sequence>
<dbReference type="GO" id="GO:0070006">
    <property type="term" value="F:metalloaminopeptidase activity"/>
    <property type="evidence" value="ECO:0007669"/>
    <property type="project" value="TreeGrafter"/>
</dbReference>
<dbReference type="Proteomes" id="UP000275846">
    <property type="component" value="Unassembled WGS sequence"/>
</dbReference>
<dbReference type="OrthoDB" id="6264371at2759"/>